<keyword evidence="2 17" id="KW-0813">Transport</keyword>
<feature type="transmembrane region" description="Helical" evidence="17">
    <location>
        <begin position="547"/>
        <end position="570"/>
    </location>
</feature>
<dbReference type="SUPFAM" id="SSF90112">
    <property type="entry name" value="Neurotransmitter-gated ion-channel transmembrane pore"/>
    <property type="match status" value="1"/>
</dbReference>
<evidence type="ECO:0000259" key="20">
    <source>
        <dbReference type="Pfam" id="PF02932"/>
    </source>
</evidence>
<evidence type="ECO:0000256" key="18">
    <source>
        <dbReference type="SAM" id="MobiDB-lite"/>
    </source>
</evidence>
<comment type="subcellular location">
    <subcellularLocation>
        <location evidence="16">Postsynaptic cell membrane</location>
        <topology evidence="16">Multi-pass membrane protein</topology>
    </subcellularLocation>
</comment>
<accession>A0A0B2UXX5</accession>
<dbReference type="Gene3D" id="2.70.170.10">
    <property type="entry name" value="Neurotransmitter-gated ion-channel ligand-binding domain"/>
    <property type="match status" value="2"/>
</dbReference>
<evidence type="ECO:0000256" key="12">
    <source>
        <dbReference type="ARBA" id="ARBA00023180"/>
    </source>
</evidence>
<dbReference type="PRINTS" id="PR00254">
    <property type="entry name" value="NICOTINICR"/>
</dbReference>
<keyword evidence="3" id="KW-1003">Cell membrane</keyword>
<evidence type="ECO:0000256" key="17">
    <source>
        <dbReference type="RuleBase" id="RU000687"/>
    </source>
</evidence>
<reference evidence="21 22" key="1">
    <citation type="submission" date="2014-11" db="EMBL/GenBank/DDBJ databases">
        <title>Genetic blueprint of the zoonotic pathogen Toxocara canis.</title>
        <authorList>
            <person name="Zhu X.-Q."/>
            <person name="Korhonen P.K."/>
            <person name="Cai H."/>
            <person name="Young N.D."/>
            <person name="Nejsum P."/>
            <person name="von Samson-Himmelstjerna G."/>
            <person name="Boag P.R."/>
            <person name="Tan P."/>
            <person name="Li Q."/>
            <person name="Min J."/>
            <person name="Yang Y."/>
            <person name="Wang X."/>
            <person name="Fang X."/>
            <person name="Hall R.S."/>
            <person name="Hofmann A."/>
            <person name="Sternberg P.W."/>
            <person name="Jex A.R."/>
            <person name="Gasser R.B."/>
        </authorList>
    </citation>
    <scope>NUCLEOTIDE SEQUENCE [LARGE SCALE GENOMIC DNA]</scope>
    <source>
        <strain evidence="21">PN_DK_2014</strain>
    </source>
</reference>
<keyword evidence="14" id="KW-1071">Ligand-gated ion channel</keyword>
<dbReference type="GO" id="GO:0004888">
    <property type="term" value="F:transmembrane signaling receptor activity"/>
    <property type="evidence" value="ECO:0007669"/>
    <property type="project" value="InterPro"/>
</dbReference>
<keyword evidence="6 17" id="KW-1133">Transmembrane helix</keyword>
<dbReference type="InterPro" id="IPR006202">
    <property type="entry name" value="Neur_chan_lig-bd"/>
</dbReference>
<evidence type="ECO:0000256" key="2">
    <source>
        <dbReference type="ARBA" id="ARBA00022448"/>
    </source>
</evidence>
<sequence>MPILHKSGETSTHFSVHSHTVHRSRHEQKHRTRTGSAENLRGSSAENFSDGSSAATSLEHAAEGSFLSSGTSSASKSTKTVFLKSNSTKTVSSSTDNESDLKSNSATDDSSSKTPALSGSKVGVKKGSHISPSINPNRTATGSDYIRIRGGQFIADKSIKADVERAMRIRLSDQQFRQIRVIKVIRGEKHRCITLYEVHNIMASKGLINATIASVYVATGASADGHEEMLYKTLLDPRRYEKDVRPTIHHTLPTNVTFGFLLNQIVEMDERNQVLTTRCWLNVNWLDPRLTWNATEWDGIKTMYVPYQRLWKPDIILVNNAVRQYYEAIVSTDIMTTSDGNVTWLFSAIFKSSCQIKVRYYPFDDQECFLRFASWSHELKELDLKLITDKGDLSSYMNNSEFDLLEMTASREECFLRFASWSHELKELDLKLITDKGDLSSYMNNSEFDLLEMTASREIVPFPTDPFLEWPVIVIRIRMHRRPLFYVFNHILPCVLISSMAVLGFFMPPETGEKINMCITTMLSMGVYLQSITESIPPTSEAVPLIGMYYVASLFMVCLATSVNVITLNVHRNGAANQGRRVPWWMEKYILGYMATLMRMTIHEPDSVALLRTSQSKGSTIRRSSILRDLKRVKNRENRRGITDSNNAGGECECRFSAYSAIDGPNEAEISLLSDPEYIRREQRKYKDSGLDSAFLGRIVKEQLLPRITSQRPQMLAEFEERFRLMLKRIYRSLQQHEIREEILDERKRIMWQWQQLATVVDRFLLVLFFLATVSTVAFFLVLPVTFRSADGQPLFL</sequence>
<keyword evidence="15 17" id="KW-0407">Ion channel</keyword>
<dbReference type="EMBL" id="JPKZ01002986">
    <property type="protein sequence ID" value="KHN73947.1"/>
    <property type="molecule type" value="Genomic_DNA"/>
</dbReference>
<evidence type="ECO:0000259" key="19">
    <source>
        <dbReference type="Pfam" id="PF02931"/>
    </source>
</evidence>
<feature type="domain" description="Neurotransmitter-gated ion-channel ligand-binding" evidence="19">
    <location>
        <begin position="228"/>
        <end position="412"/>
    </location>
</feature>
<dbReference type="InterPro" id="IPR036719">
    <property type="entry name" value="Neuro-gated_channel_TM_sf"/>
</dbReference>
<keyword evidence="10" id="KW-1015">Disulfide bond</keyword>
<evidence type="ECO:0000256" key="14">
    <source>
        <dbReference type="ARBA" id="ARBA00023286"/>
    </source>
</evidence>
<protein>
    <submittedName>
        <fullName evidence="21">Ligand-gated ion channel 4</fullName>
    </submittedName>
</protein>
<feature type="compositionally biased region" description="Low complexity" evidence="18">
    <location>
        <begin position="64"/>
        <end position="95"/>
    </location>
</feature>
<keyword evidence="5" id="KW-0732">Signal</keyword>
<feature type="transmembrane region" description="Helical" evidence="17">
    <location>
        <begin position="764"/>
        <end position="787"/>
    </location>
</feature>
<dbReference type="Proteomes" id="UP000031036">
    <property type="component" value="Unassembled WGS sequence"/>
</dbReference>
<proteinExistence type="inferred from homology"/>
<evidence type="ECO:0000256" key="3">
    <source>
        <dbReference type="ARBA" id="ARBA00022475"/>
    </source>
</evidence>
<comment type="similarity">
    <text evidence="1">Belongs to the ligand-gated ion channel (TC 1.A.9) family. Acetylcholine receptor (TC 1.A.9.1) subfamily.</text>
</comment>
<evidence type="ECO:0000256" key="13">
    <source>
        <dbReference type="ARBA" id="ARBA00023257"/>
    </source>
</evidence>
<dbReference type="FunFam" id="1.20.58.390:FF:000043">
    <property type="entry name" value="AcetylCholine Receptor"/>
    <property type="match status" value="1"/>
</dbReference>
<dbReference type="InterPro" id="IPR006029">
    <property type="entry name" value="Neurotrans-gated_channel_TM"/>
</dbReference>
<dbReference type="OMA" id="IVIRIHM"/>
<dbReference type="Gene3D" id="1.20.58.390">
    <property type="entry name" value="Neurotransmitter-gated ion-channel transmembrane domain"/>
    <property type="match status" value="1"/>
</dbReference>
<feature type="domain" description="Neurotransmitter-gated ion-channel transmembrane" evidence="20">
    <location>
        <begin position="491"/>
        <end position="774"/>
    </location>
</feature>
<dbReference type="STRING" id="6265.A0A0B2UXX5"/>
<evidence type="ECO:0000256" key="1">
    <source>
        <dbReference type="ARBA" id="ARBA00009237"/>
    </source>
</evidence>
<evidence type="ECO:0000256" key="6">
    <source>
        <dbReference type="ARBA" id="ARBA00022989"/>
    </source>
</evidence>
<dbReference type="PROSITE" id="PS00236">
    <property type="entry name" value="NEUROTR_ION_CHANNEL"/>
    <property type="match status" value="1"/>
</dbReference>
<keyword evidence="11" id="KW-0675">Receptor</keyword>
<dbReference type="GO" id="GO:0045211">
    <property type="term" value="C:postsynaptic membrane"/>
    <property type="evidence" value="ECO:0007669"/>
    <property type="project" value="UniProtKB-SubCell"/>
</dbReference>
<evidence type="ECO:0000256" key="9">
    <source>
        <dbReference type="ARBA" id="ARBA00023136"/>
    </source>
</evidence>
<feature type="transmembrane region" description="Helical" evidence="17">
    <location>
        <begin position="484"/>
        <end position="507"/>
    </location>
</feature>
<keyword evidence="8 17" id="KW-0406">Ion transport</keyword>
<evidence type="ECO:0000256" key="11">
    <source>
        <dbReference type="ARBA" id="ARBA00023170"/>
    </source>
</evidence>
<evidence type="ECO:0000256" key="16">
    <source>
        <dbReference type="ARBA" id="ARBA00034104"/>
    </source>
</evidence>
<feature type="compositionally biased region" description="Polar residues" evidence="18">
    <location>
        <begin position="102"/>
        <end position="117"/>
    </location>
</feature>
<evidence type="ECO:0000256" key="5">
    <source>
        <dbReference type="ARBA" id="ARBA00022729"/>
    </source>
</evidence>
<dbReference type="InterPro" id="IPR036734">
    <property type="entry name" value="Neur_chan_lig-bd_sf"/>
</dbReference>
<organism evidence="21 22">
    <name type="scientific">Toxocara canis</name>
    <name type="common">Canine roundworm</name>
    <dbReference type="NCBI Taxonomy" id="6265"/>
    <lineage>
        <taxon>Eukaryota</taxon>
        <taxon>Metazoa</taxon>
        <taxon>Ecdysozoa</taxon>
        <taxon>Nematoda</taxon>
        <taxon>Chromadorea</taxon>
        <taxon>Rhabditida</taxon>
        <taxon>Spirurina</taxon>
        <taxon>Ascaridomorpha</taxon>
        <taxon>Ascaridoidea</taxon>
        <taxon>Toxocaridae</taxon>
        <taxon>Toxocara</taxon>
    </lineage>
</organism>
<evidence type="ECO:0000256" key="15">
    <source>
        <dbReference type="ARBA" id="ARBA00023303"/>
    </source>
</evidence>
<dbReference type="SUPFAM" id="SSF63712">
    <property type="entry name" value="Nicotinic receptor ligand binding domain-like"/>
    <property type="match status" value="2"/>
</dbReference>
<keyword evidence="7" id="KW-0770">Synapse</keyword>
<dbReference type="OrthoDB" id="5975154at2759"/>
<dbReference type="AlphaFoldDB" id="A0A0B2UXX5"/>
<dbReference type="Pfam" id="PF02932">
    <property type="entry name" value="Neur_chan_memb"/>
    <property type="match status" value="1"/>
</dbReference>
<dbReference type="CDD" id="cd18997">
    <property type="entry name" value="LGIC_ECD_nAChR"/>
    <property type="match status" value="1"/>
</dbReference>
<evidence type="ECO:0000256" key="7">
    <source>
        <dbReference type="ARBA" id="ARBA00023018"/>
    </source>
</evidence>
<dbReference type="InterPro" id="IPR018000">
    <property type="entry name" value="Neurotransmitter_ion_chnl_CS"/>
</dbReference>
<dbReference type="PANTHER" id="PTHR18945">
    <property type="entry name" value="NEUROTRANSMITTER GATED ION CHANNEL"/>
    <property type="match status" value="1"/>
</dbReference>
<dbReference type="GO" id="GO:0022848">
    <property type="term" value="F:acetylcholine-gated monoatomic cation-selective channel activity"/>
    <property type="evidence" value="ECO:0007669"/>
    <property type="project" value="InterPro"/>
</dbReference>
<keyword evidence="13" id="KW-0628">Postsynaptic cell membrane</keyword>
<evidence type="ECO:0000256" key="10">
    <source>
        <dbReference type="ARBA" id="ARBA00023157"/>
    </source>
</evidence>
<feature type="region of interest" description="Disordered" evidence="18">
    <location>
        <begin position="1"/>
        <end position="142"/>
    </location>
</feature>
<keyword evidence="12" id="KW-0325">Glycoprotein</keyword>
<comment type="caution">
    <text evidence="21">The sequence shown here is derived from an EMBL/GenBank/DDBJ whole genome shotgun (WGS) entry which is preliminary data.</text>
</comment>
<dbReference type="FunFam" id="2.70.170.10:FF:000016">
    <property type="entry name" value="Nicotinic acetylcholine receptor subunit"/>
    <property type="match status" value="1"/>
</dbReference>
<keyword evidence="22" id="KW-1185">Reference proteome</keyword>
<dbReference type="InterPro" id="IPR006201">
    <property type="entry name" value="Neur_channel"/>
</dbReference>
<dbReference type="InterPro" id="IPR002394">
    <property type="entry name" value="Nicotinic_acetylcholine_rcpt"/>
</dbReference>
<dbReference type="InterPro" id="IPR038050">
    <property type="entry name" value="Neuro_actylchol_rec"/>
</dbReference>
<evidence type="ECO:0000256" key="4">
    <source>
        <dbReference type="ARBA" id="ARBA00022692"/>
    </source>
</evidence>
<evidence type="ECO:0000313" key="21">
    <source>
        <dbReference type="EMBL" id="KHN73947.1"/>
    </source>
</evidence>
<gene>
    <name evidence="21" type="primary">lgc-4</name>
    <name evidence="21" type="ORF">Tcan_10815</name>
</gene>
<dbReference type="PRINTS" id="PR00252">
    <property type="entry name" value="NRIONCHANNEL"/>
</dbReference>
<evidence type="ECO:0000313" key="22">
    <source>
        <dbReference type="Proteomes" id="UP000031036"/>
    </source>
</evidence>
<feature type="compositionally biased region" description="Basic residues" evidence="18">
    <location>
        <begin position="19"/>
        <end position="33"/>
    </location>
</feature>
<evidence type="ECO:0000256" key="8">
    <source>
        <dbReference type="ARBA" id="ARBA00023065"/>
    </source>
</evidence>
<name>A0A0B2UXX5_TOXCA</name>
<keyword evidence="4 17" id="KW-0812">Transmembrane</keyword>
<keyword evidence="9 17" id="KW-0472">Membrane</keyword>
<comment type="caution">
    <text evidence="17">Lacks conserved residue(s) required for the propagation of feature annotation.</text>
</comment>
<dbReference type="CDD" id="cd19051">
    <property type="entry name" value="LGIC_TM_cation"/>
    <property type="match status" value="1"/>
</dbReference>
<dbReference type="Pfam" id="PF02931">
    <property type="entry name" value="Neur_chan_LBD"/>
    <property type="match status" value="1"/>
</dbReference>
<feature type="compositionally biased region" description="Polar residues" evidence="18">
    <location>
        <begin position="130"/>
        <end position="142"/>
    </location>
</feature>
<feature type="compositionally biased region" description="Polar residues" evidence="18">
    <location>
        <begin position="34"/>
        <end position="56"/>
    </location>
</feature>